<dbReference type="RefSeq" id="WP_044824412.1">
    <property type="nucleotide sequence ID" value="NZ_CP009687.1"/>
</dbReference>
<dbReference type="PATRIC" id="fig|84022.5.peg.3732"/>
<reference evidence="2 3" key="1">
    <citation type="submission" date="2014-10" db="EMBL/GenBank/DDBJ databases">
        <title>Genome sequence of Clostridium aceticum DSM 1496.</title>
        <authorList>
            <person name="Poehlein A."/>
            <person name="Schiel-Bengelsdorf B."/>
            <person name="Gottschalk G."/>
            <person name="Duerre P."/>
            <person name="Daniel R."/>
        </authorList>
    </citation>
    <scope>NUCLEOTIDE SEQUENCE [LARGE SCALE GENOMIC DNA]</scope>
    <source>
        <strain evidence="2 3">DSM 1496</strain>
    </source>
</reference>
<protein>
    <recommendedName>
        <fullName evidence="1">AtuA-like ferredoxin-fold domain-containing protein</fullName>
    </recommendedName>
</protein>
<proteinExistence type="predicted"/>
<gene>
    <name evidence="2" type="ORF">CACET_c31250</name>
</gene>
<dbReference type="PANTHER" id="PTHR47708">
    <property type="match status" value="1"/>
</dbReference>
<accession>A0A0D8IAF9</accession>
<dbReference type="EMBL" id="CP009687">
    <property type="protein sequence ID" value="AKL96569.1"/>
    <property type="molecule type" value="Genomic_DNA"/>
</dbReference>
<dbReference type="AlphaFoldDB" id="A0A0D8IAF9"/>
<evidence type="ECO:0000313" key="2">
    <source>
        <dbReference type="EMBL" id="AKL96569.1"/>
    </source>
</evidence>
<dbReference type="STRING" id="84022.CACET_c31250"/>
<evidence type="ECO:0000259" key="1">
    <source>
        <dbReference type="Pfam" id="PF23544"/>
    </source>
</evidence>
<dbReference type="Pfam" id="PF23544">
    <property type="entry name" value="AtuA_ferredoxin"/>
    <property type="match status" value="1"/>
</dbReference>
<evidence type="ECO:0000313" key="3">
    <source>
        <dbReference type="Proteomes" id="UP000035704"/>
    </source>
</evidence>
<sequence>MKLRDIAHARAGDKGNMVNISVIPYRESDYEFIKEQLSAERVQYFFRDMCKGSVTRYEIDGLSSLNFVLEHSLDGGSCRTLGLDALGRSTAQAILEIELKDIK</sequence>
<dbReference type="InterPro" id="IPR056362">
    <property type="entry name" value="AtuA-like_ferredoxin_dom"/>
</dbReference>
<feature type="domain" description="AtuA-like ferredoxin-fold" evidence="1">
    <location>
        <begin position="1"/>
        <end position="99"/>
    </location>
</feature>
<dbReference type="KEGG" id="cace:CACET_c31250"/>
<name>A0A0D8IAF9_9CLOT</name>
<dbReference type="Proteomes" id="UP000035704">
    <property type="component" value="Chromosome"/>
</dbReference>
<dbReference type="PANTHER" id="PTHR47708:SF2">
    <property type="entry name" value="SI:CH73-132F6.5"/>
    <property type="match status" value="1"/>
</dbReference>
<organism evidence="2 3">
    <name type="scientific">Clostridium aceticum</name>
    <dbReference type="NCBI Taxonomy" id="84022"/>
    <lineage>
        <taxon>Bacteria</taxon>
        <taxon>Bacillati</taxon>
        <taxon>Bacillota</taxon>
        <taxon>Clostridia</taxon>
        <taxon>Eubacteriales</taxon>
        <taxon>Clostridiaceae</taxon>
        <taxon>Clostridium</taxon>
    </lineage>
</organism>
<dbReference type="OrthoDB" id="21390at2"/>
<keyword evidence="3" id="KW-1185">Reference proteome</keyword>